<accession>C7ZMB8</accession>
<evidence type="ECO:0000313" key="2">
    <source>
        <dbReference type="Proteomes" id="UP000005206"/>
    </source>
</evidence>
<name>C7ZMB8_FUSV7</name>
<evidence type="ECO:0008006" key="3">
    <source>
        <dbReference type="Google" id="ProtNLM"/>
    </source>
</evidence>
<evidence type="ECO:0000313" key="1">
    <source>
        <dbReference type="EMBL" id="EEU34806.1"/>
    </source>
</evidence>
<dbReference type="HOGENOM" id="CLU_1240429_0_0_1"/>
<reference evidence="1 2" key="1">
    <citation type="journal article" date="2009" name="PLoS Genet.">
        <title>The genome of Nectria haematococca: contribution of supernumerary chromosomes to gene expansion.</title>
        <authorList>
            <person name="Coleman J.J."/>
            <person name="Rounsley S.D."/>
            <person name="Rodriguez-Carres M."/>
            <person name="Kuo A."/>
            <person name="Wasmann C.C."/>
            <person name="Grimwood J."/>
            <person name="Schmutz J."/>
            <person name="Taga M."/>
            <person name="White G.J."/>
            <person name="Zhou S."/>
            <person name="Schwartz D.C."/>
            <person name="Freitag M."/>
            <person name="Ma L.J."/>
            <person name="Danchin E.G."/>
            <person name="Henrissat B."/>
            <person name="Coutinho P.M."/>
            <person name="Nelson D.R."/>
            <person name="Straney D."/>
            <person name="Napoli C.A."/>
            <person name="Barker B.M."/>
            <person name="Gribskov M."/>
            <person name="Rep M."/>
            <person name="Kroken S."/>
            <person name="Molnar I."/>
            <person name="Rensing C."/>
            <person name="Kennell J.C."/>
            <person name="Zamora J."/>
            <person name="Farman M.L."/>
            <person name="Selker E.U."/>
            <person name="Salamov A."/>
            <person name="Shapiro H."/>
            <person name="Pangilinan J."/>
            <person name="Lindquist E."/>
            <person name="Lamers C."/>
            <person name="Grigoriev I.V."/>
            <person name="Geiser D.M."/>
            <person name="Covert S.F."/>
            <person name="Temporini E."/>
            <person name="Vanetten H.D."/>
        </authorList>
    </citation>
    <scope>NUCLEOTIDE SEQUENCE [LARGE SCALE GENOMIC DNA]</scope>
    <source>
        <strain evidence="2">ATCC MYA-4622 / CBS 123669 / FGSC 9596 / NRRL 45880 / 77-13-4</strain>
    </source>
</reference>
<dbReference type="InParanoid" id="C7ZMB8"/>
<dbReference type="InterPro" id="IPR027417">
    <property type="entry name" value="P-loop_NTPase"/>
</dbReference>
<organism evidence="1 2">
    <name type="scientific">Fusarium vanettenii (strain ATCC MYA-4622 / CBS 123669 / FGSC 9596 / NRRL 45880 / 77-13-4)</name>
    <name type="common">Fusarium solani subsp. pisi</name>
    <dbReference type="NCBI Taxonomy" id="660122"/>
    <lineage>
        <taxon>Eukaryota</taxon>
        <taxon>Fungi</taxon>
        <taxon>Dikarya</taxon>
        <taxon>Ascomycota</taxon>
        <taxon>Pezizomycotina</taxon>
        <taxon>Sordariomycetes</taxon>
        <taxon>Hypocreomycetidae</taxon>
        <taxon>Hypocreales</taxon>
        <taxon>Nectriaceae</taxon>
        <taxon>Fusarium</taxon>
        <taxon>Fusarium solani species complex</taxon>
        <taxon>Fusarium vanettenii</taxon>
    </lineage>
</organism>
<proteinExistence type="predicted"/>
<gene>
    <name evidence="1" type="ORF">NECHADRAFT_88404</name>
</gene>
<dbReference type="AlphaFoldDB" id="C7ZMB8"/>
<dbReference type="EMBL" id="GG698951">
    <property type="protein sequence ID" value="EEU34806.1"/>
    <property type="molecule type" value="Genomic_DNA"/>
</dbReference>
<dbReference type="GeneID" id="9678972"/>
<dbReference type="RefSeq" id="XP_003040519.1">
    <property type="nucleotide sequence ID" value="XM_003040473.1"/>
</dbReference>
<dbReference type="eggNOG" id="ENOG502TFU6">
    <property type="taxonomic scope" value="Eukaryota"/>
</dbReference>
<protein>
    <recommendedName>
        <fullName evidence="3">ATPase AAA-type core domain-containing protein</fullName>
    </recommendedName>
</protein>
<dbReference type="OrthoDB" id="431929at2759"/>
<dbReference type="Proteomes" id="UP000005206">
    <property type="component" value="Chromosome 14"/>
</dbReference>
<sequence length="223" mass="24993">MDELIFLSEPKSEEHFSPYQEALFPRLADDKCSRDEAQVILKGHLPDIYGKYEAFLKSKKPSPALPHMPAFELRPWHLPIQVQDWFIKALPFINGTGKGRPSSLVLIGPPGCGKTTLALTFGHPAFMVDRWDVGKVRRPGITHVVLKNVDLQNLSCKRHLAGYQMQLFVEGQDGRSMTIPFGRPVIWVCDPDISPLNDPEVGPYMTDPGSGTVIVNITDKLYE</sequence>
<dbReference type="SUPFAM" id="SSF52540">
    <property type="entry name" value="P-loop containing nucleoside triphosphate hydrolases"/>
    <property type="match status" value="1"/>
</dbReference>
<keyword evidence="2" id="KW-1185">Reference proteome</keyword>
<dbReference type="VEuPathDB" id="FungiDB:NECHADRAFT_88404"/>
<dbReference type="KEGG" id="nhe:NECHADRAFT_88404"/>
<dbReference type="Gene3D" id="3.40.50.300">
    <property type="entry name" value="P-loop containing nucleotide triphosphate hydrolases"/>
    <property type="match status" value="1"/>
</dbReference>